<dbReference type="Proteomes" id="UP001383192">
    <property type="component" value="Unassembled WGS sequence"/>
</dbReference>
<comment type="caution">
    <text evidence="3">The sequence shown here is derived from an EMBL/GenBank/DDBJ whole genome shotgun (WGS) entry which is preliminary data.</text>
</comment>
<dbReference type="Pfam" id="PF17800">
    <property type="entry name" value="NPL"/>
    <property type="match status" value="1"/>
</dbReference>
<dbReference type="InterPro" id="IPR041232">
    <property type="entry name" value="NPL"/>
</dbReference>
<keyword evidence="4" id="KW-1185">Reference proteome</keyword>
<feature type="compositionally biased region" description="Acidic residues" evidence="1">
    <location>
        <begin position="275"/>
        <end position="285"/>
    </location>
</feature>
<feature type="compositionally biased region" description="Basic and acidic residues" evidence="1">
    <location>
        <begin position="181"/>
        <end position="191"/>
    </location>
</feature>
<gene>
    <name evidence="3" type="ORF">VNI00_016421</name>
</gene>
<protein>
    <recommendedName>
        <fullName evidence="2">Nucleoplasmin-like domain-containing protein</fullName>
    </recommendedName>
</protein>
<evidence type="ECO:0000313" key="4">
    <source>
        <dbReference type="Proteomes" id="UP001383192"/>
    </source>
</evidence>
<dbReference type="AlphaFoldDB" id="A0AAW0BEU1"/>
<sequence length="296" mass="31780">MFWSANLNPGVTFKVRVADHRLRLSNAAITDDAHPFMPTRVVLYSSFKPEDKIALCTLSSAGQMMYAMEVVLDKNVEYVLKAEGPKLVACFILLDWDETELLYMVASYPLSDGTMIMPHLNDGIGVEPTKAESNTARIENRGDSSEVGACTERAIIANSNFHVDVAGGSGGRAPRATTSDTTHENNGDNHDTFAAPMGGVMSPFTFRARPSGAGVGATAPTNLSDRASEAQAGPSGAQAGPSGAQAGPSDLHERHRIVRNKQNGARKRGRHDQEEGGADADYESDSDFRDAKRRRG</sequence>
<evidence type="ECO:0000313" key="3">
    <source>
        <dbReference type="EMBL" id="KAK7024297.1"/>
    </source>
</evidence>
<name>A0AAW0BEU1_9AGAR</name>
<proteinExistence type="predicted"/>
<feature type="compositionally biased region" description="Basic residues" evidence="1">
    <location>
        <begin position="254"/>
        <end position="270"/>
    </location>
</feature>
<feature type="region of interest" description="Disordered" evidence="1">
    <location>
        <begin position="166"/>
        <end position="193"/>
    </location>
</feature>
<dbReference type="Gene3D" id="2.60.120.340">
    <property type="entry name" value="Nucleoplasmin core domain"/>
    <property type="match status" value="1"/>
</dbReference>
<dbReference type="EMBL" id="JAYKXP010000127">
    <property type="protein sequence ID" value="KAK7024297.1"/>
    <property type="molecule type" value="Genomic_DNA"/>
</dbReference>
<feature type="compositionally biased region" description="Low complexity" evidence="1">
    <location>
        <begin position="230"/>
        <end position="249"/>
    </location>
</feature>
<evidence type="ECO:0000259" key="2">
    <source>
        <dbReference type="Pfam" id="PF17800"/>
    </source>
</evidence>
<feature type="domain" description="Nucleoplasmin-like" evidence="2">
    <location>
        <begin position="2"/>
        <end position="88"/>
    </location>
</feature>
<organism evidence="3 4">
    <name type="scientific">Paramarasmius palmivorus</name>
    <dbReference type="NCBI Taxonomy" id="297713"/>
    <lineage>
        <taxon>Eukaryota</taxon>
        <taxon>Fungi</taxon>
        <taxon>Dikarya</taxon>
        <taxon>Basidiomycota</taxon>
        <taxon>Agaricomycotina</taxon>
        <taxon>Agaricomycetes</taxon>
        <taxon>Agaricomycetidae</taxon>
        <taxon>Agaricales</taxon>
        <taxon>Marasmiineae</taxon>
        <taxon>Marasmiaceae</taxon>
        <taxon>Paramarasmius</taxon>
    </lineage>
</organism>
<feature type="region of interest" description="Disordered" evidence="1">
    <location>
        <begin position="211"/>
        <end position="296"/>
    </location>
</feature>
<reference evidence="3 4" key="1">
    <citation type="submission" date="2024-01" db="EMBL/GenBank/DDBJ databases">
        <title>A draft genome for a cacao thread blight-causing isolate of Paramarasmius palmivorus.</title>
        <authorList>
            <person name="Baruah I.K."/>
            <person name="Bukari Y."/>
            <person name="Amoako-Attah I."/>
            <person name="Meinhardt L.W."/>
            <person name="Bailey B.A."/>
            <person name="Cohen S.P."/>
        </authorList>
    </citation>
    <scope>NUCLEOTIDE SEQUENCE [LARGE SCALE GENOMIC DNA]</scope>
    <source>
        <strain evidence="3 4">GH-12</strain>
    </source>
</reference>
<evidence type="ECO:0000256" key="1">
    <source>
        <dbReference type="SAM" id="MobiDB-lite"/>
    </source>
</evidence>
<accession>A0AAW0BEU1</accession>